<comment type="caution">
    <text evidence="2">The sequence shown here is derived from an EMBL/GenBank/DDBJ whole genome shotgun (WGS) entry which is preliminary data.</text>
</comment>
<keyword evidence="3" id="KW-1185">Reference proteome</keyword>
<dbReference type="GO" id="GO:0031390">
    <property type="term" value="C:Ctf18 RFC-like complex"/>
    <property type="evidence" value="ECO:0007669"/>
    <property type="project" value="InterPro"/>
</dbReference>
<proteinExistence type="predicted"/>
<feature type="region of interest" description="Disordered" evidence="1">
    <location>
        <begin position="72"/>
        <end position="92"/>
    </location>
</feature>
<name>A0AAD9T2Q5_9HELO</name>
<reference evidence="2" key="1">
    <citation type="submission" date="2023-06" db="EMBL/GenBank/DDBJ databases">
        <title>Draft genome of Marssonina rosae.</title>
        <authorList>
            <person name="Cheng Q."/>
        </authorList>
    </citation>
    <scope>NUCLEOTIDE SEQUENCE</scope>
    <source>
        <strain evidence="2">R4</strain>
    </source>
</reference>
<evidence type="ECO:0000313" key="2">
    <source>
        <dbReference type="EMBL" id="KAK2627718.1"/>
    </source>
</evidence>
<organism evidence="2 3">
    <name type="scientific">Diplocarpon rosae</name>
    <dbReference type="NCBI Taxonomy" id="946125"/>
    <lineage>
        <taxon>Eukaryota</taxon>
        <taxon>Fungi</taxon>
        <taxon>Dikarya</taxon>
        <taxon>Ascomycota</taxon>
        <taxon>Pezizomycotina</taxon>
        <taxon>Leotiomycetes</taxon>
        <taxon>Helotiales</taxon>
        <taxon>Drepanopezizaceae</taxon>
        <taxon>Diplocarpon</taxon>
    </lineage>
</organism>
<evidence type="ECO:0000313" key="3">
    <source>
        <dbReference type="Proteomes" id="UP001285354"/>
    </source>
</evidence>
<feature type="compositionally biased region" description="Polar residues" evidence="1">
    <location>
        <begin position="72"/>
        <end position="83"/>
    </location>
</feature>
<gene>
    <name evidence="2" type="ORF">QTJ16_002364</name>
</gene>
<dbReference type="InterPro" id="IPR019128">
    <property type="entry name" value="Dcc1"/>
</dbReference>
<dbReference type="EMBL" id="JAUBYV010000003">
    <property type="protein sequence ID" value="KAK2627718.1"/>
    <property type="molecule type" value="Genomic_DNA"/>
</dbReference>
<dbReference type="Pfam" id="PF09724">
    <property type="entry name" value="Dcc1"/>
    <property type="match status" value="1"/>
</dbReference>
<evidence type="ECO:0000256" key="1">
    <source>
        <dbReference type="SAM" id="MobiDB-lite"/>
    </source>
</evidence>
<protein>
    <submittedName>
        <fullName evidence="2">Uncharacterized protein</fullName>
    </submittedName>
</protein>
<sequence>MATQYTTDIPFSSSHSQQALKLLELPPEVLTSLESSNPPILTITTSSTTGFALLSHGAQQYQMRQKNTSNPLLLLQPSSTGPTQGDDRDTFVPQPSVTAVAKIEDTIELIRQEEGKKEVRLNKWHEKFAKSRGEKKK</sequence>
<accession>A0AAD9T2Q5</accession>
<dbReference type="GO" id="GO:0007064">
    <property type="term" value="P:mitotic sister chromatid cohesion"/>
    <property type="evidence" value="ECO:0007669"/>
    <property type="project" value="InterPro"/>
</dbReference>
<dbReference type="AlphaFoldDB" id="A0AAD9T2Q5"/>
<dbReference type="Proteomes" id="UP001285354">
    <property type="component" value="Unassembled WGS sequence"/>
</dbReference>